<gene>
    <name evidence="2" type="ORF">FPAR1323_LOCUS8385</name>
</gene>
<protein>
    <submittedName>
        <fullName evidence="2">Uncharacterized protein</fullName>
    </submittedName>
</protein>
<reference evidence="2" key="1">
    <citation type="submission" date="2021-01" db="EMBL/GenBank/DDBJ databases">
        <authorList>
            <person name="Corre E."/>
            <person name="Pelletier E."/>
            <person name="Niang G."/>
            <person name="Scheremetjew M."/>
            <person name="Finn R."/>
            <person name="Kale V."/>
            <person name="Holt S."/>
            <person name="Cochrane G."/>
            <person name="Meng A."/>
            <person name="Brown T."/>
            <person name="Cohen L."/>
        </authorList>
    </citation>
    <scope>NUCLEOTIDE SEQUENCE</scope>
    <source>
        <strain evidence="2">RCC1693</strain>
    </source>
</reference>
<sequence length="216" mass="23074">MARISSIILALALMALGVEAFAPRPAVMPRSGVAPLKYSETEAGEATSVISLAALSGGKLSKAKVDAFVAQVNTDTDVIAKARAMKEAEAIAKPTTPKRTANPLFKKRGKISAKKTTVKKSSSAPRTALSLPTAPKRDKVVRTKSVFGAVFEQTTPGAKGTPHTRVAAWSAKRTPLTKKGPKAQGQLRLRSLKPEYTEGMNLSERMTEWQTANFDL</sequence>
<dbReference type="EMBL" id="HBGT01015705">
    <property type="protein sequence ID" value="CAD9414790.1"/>
    <property type="molecule type" value="Transcribed_RNA"/>
</dbReference>
<organism evidence="2">
    <name type="scientific">Florenciella parvula</name>
    <dbReference type="NCBI Taxonomy" id="236787"/>
    <lineage>
        <taxon>Eukaryota</taxon>
        <taxon>Sar</taxon>
        <taxon>Stramenopiles</taxon>
        <taxon>Ochrophyta</taxon>
        <taxon>Dictyochophyceae</taxon>
        <taxon>Florenciellales</taxon>
        <taxon>Florenciella</taxon>
    </lineage>
</organism>
<accession>A0A7S2C4M1</accession>
<evidence type="ECO:0000256" key="1">
    <source>
        <dbReference type="SAM" id="SignalP"/>
    </source>
</evidence>
<keyword evidence="1" id="KW-0732">Signal</keyword>
<feature type="chain" id="PRO_5030941383" evidence="1">
    <location>
        <begin position="21"/>
        <end position="216"/>
    </location>
</feature>
<dbReference type="AlphaFoldDB" id="A0A7S2C4M1"/>
<name>A0A7S2C4M1_9STRA</name>
<evidence type="ECO:0000313" key="2">
    <source>
        <dbReference type="EMBL" id="CAD9414790.1"/>
    </source>
</evidence>
<feature type="signal peptide" evidence="1">
    <location>
        <begin position="1"/>
        <end position="20"/>
    </location>
</feature>
<proteinExistence type="predicted"/>